<evidence type="ECO:0000256" key="5">
    <source>
        <dbReference type="PROSITE-ProRule" id="PRU00335"/>
    </source>
</evidence>
<accession>A0A3S4CS61</accession>
<keyword evidence="3 5" id="KW-0238">DNA-binding</keyword>
<keyword evidence="1" id="KW-0678">Repressor</keyword>
<dbReference type="PRINTS" id="PR00400">
    <property type="entry name" value="TETREPRESSOR"/>
</dbReference>
<dbReference type="GO" id="GO:0000976">
    <property type="term" value="F:transcription cis-regulatory region binding"/>
    <property type="evidence" value="ECO:0007669"/>
    <property type="project" value="TreeGrafter"/>
</dbReference>
<dbReference type="PRINTS" id="PR00455">
    <property type="entry name" value="HTHTETR"/>
</dbReference>
<dbReference type="InterPro" id="IPR001647">
    <property type="entry name" value="HTH_TetR"/>
</dbReference>
<dbReference type="PANTHER" id="PTHR30055">
    <property type="entry name" value="HTH-TYPE TRANSCRIPTIONAL REGULATOR RUTR"/>
    <property type="match status" value="1"/>
</dbReference>
<dbReference type="GO" id="GO:0046677">
    <property type="term" value="P:response to antibiotic"/>
    <property type="evidence" value="ECO:0007669"/>
    <property type="project" value="InterPro"/>
</dbReference>
<dbReference type="InterPro" id="IPR004111">
    <property type="entry name" value="Repressor_TetR_C"/>
</dbReference>
<dbReference type="InterPro" id="IPR036271">
    <property type="entry name" value="Tet_transcr_reg_TetR-rel_C_sf"/>
</dbReference>
<dbReference type="PANTHER" id="PTHR30055:SF151">
    <property type="entry name" value="TRANSCRIPTIONAL REGULATORY PROTEIN"/>
    <property type="match status" value="1"/>
</dbReference>
<name>A0A3S4CS61_9MYCO</name>
<reference evidence="8" key="1">
    <citation type="submission" date="2018-02" db="EMBL/GenBank/DDBJ databases">
        <authorList>
            <person name="Seth-Smith MB H."/>
            <person name="Seth-Smith H."/>
        </authorList>
    </citation>
    <scope>NUCLEOTIDE SEQUENCE [LARGE SCALE GENOMIC DNA]</scope>
</reference>
<dbReference type="AlphaFoldDB" id="A0A3S4CS61"/>
<dbReference type="Gene3D" id="1.10.357.10">
    <property type="entry name" value="Tetracycline Repressor, domain 2"/>
    <property type="match status" value="1"/>
</dbReference>
<gene>
    <name evidence="7" type="primary">tetR_1</name>
    <name evidence="7" type="ORF">MB901379_00171</name>
</gene>
<dbReference type="InterPro" id="IPR009057">
    <property type="entry name" value="Homeodomain-like_sf"/>
</dbReference>
<dbReference type="SUPFAM" id="SSF48498">
    <property type="entry name" value="Tetracyclin repressor-like, C-terminal domain"/>
    <property type="match status" value="1"/>
</dbReference>
<dbReference type="GO" id="GO:0003700">
    <property type="term" value="F:DNA-binding transcription factor activity"/>
    <property type="evidence" value="ECO:0007669"/>
    <property type="project" value="TreeGrafter"/>
</dbReference>
<feature type="domain" description="HTH tetR-type" evidence="6">
    <location>
        <begin position="34"/>
        <end position="94"/>
    </location>
</feature>
<organism evidence="7 8">
    <name type="scientific">Mycobacterium basiliense</name>
    <dbReference type="NCBI Taxonomy" id="2094119"/>
    <lineage>
        <taxon>Bacteria</taxon>
        <taxon>Bacillati</taxon>
        <taxon>Actinomycetota</taxon>
        <taxon>Actinomycetes</taxon>
        <taxon>Mycobacteriales</taxon>
        <taxon>Mycobacteriaceae</taxon>
        <taxon>Mycobacterium</taxon>
    </lineage>
</organism>
<proteinExistence type="predicted"/>
<dbReference type="SUPFAM" id="SSF46689">
    <property type="entry name" value="Homeodomain-like"/>
    <property type="match status" value="1"/>
</dbReference>
<evidence type="ECO:0000313" key="7">
    <source>
        <dbReference type="EMBL" id="VDM86649.1"/>
    </source>
</evidence>
<feature type="DNA-binding region" description="H-T-H motif" evidence="5">
    <location>
        <begin position="57"/>
        <end position="76"/>
    </location>
</feature>
<dbReference type="Proteomes" id="UP000269998">
    <property type="component" value="Chromosome"/>
</dbReference>
<evidence type="ECO:0000256" key="1">
    <source>
        <dbReference type="ARBA" id="ARBA00022491"/>
    </source>
</evidence>
<dbReference type="PROSITE" id="PS50977">
    <property type="entry name" value="HTH_TETR_2"/>
    <property type="match status" value="1"/>
</dbReference>
<evidence type="ECO:0000256" key="2">
    <source>
        <dbReference type="ARBA" id="ARBA00023015"/>
    </source>
</evidence>
<evidence type="ECO:0000256" key="4">
    <source>
        <dbReference type="ARBA" id="ARBA00023163"/>
    </source>
</evidence>
<dbReference type="Pfam" id="PF00440">
    <property type="entry name" value="TetR_N"/>
    <property type="match status" value="1"/>
</dbReference>
<evidence type="ECO:0000259" key="6">
    <source>
        <dbReference type="PROSITE" id="PS50977"/>
    </source>
</evidence>
<keyword evidence="2" id="KW-0805">Transcription regulation</keyword>
<evidence type="ECO:0000313" key="8">
    <source>
        <dbReference type="Proteomes" id="UP000269998"/>
    </source>
</evidence>
<dbReference type="EMBL" id="LR130759">
    <property type="protein sequence ID" value="VDM86649.1"/>
    <property type="molecule type" value="Genomic_DNA"/>
</dbReference>
<keyword evidence="8" id="KW-1185">Reference proteome</keyword>
<evidence type="ECO:0000256" key="3">
    <source>
        <dbReference type="ARBA" id="ARBA00023125"/>
    </source>
</evidence>
<dbReference type="InterPro" id="IPR003012">
    <property type="entry name" value="Tet_transcr_reg_TetR"/>
</dbReference>
<dbReference type="GO" id="GO:0045892">
    <property type="term" value="P:negative regulation of DNA-templated transcription"/>
    <property type="evidence" value="ECO:0007669"/>
    <property type="project" value="InterPro"/>
</dbReference>
<dbReference type="InterPro" id="IPR050109">
    <property type="entry name" value="HTH-type_TetR-like_transc_reg"/>
</dbReference>
<protein>
    <submittedName>
        <fullName evidence="7">Tetracycline repressor protein class A from transposon 1721</fullName>
    </submittedName>
</protein>
<dbReference type="Pfam" id="PF02909">
    <property type="entry name" value="TetR_C_1"/>
    <property type="match status" value="1"/>
</dbReference>
<keyword evidence="4" id="KW-0804">Transcription</keyword>
<sequence length="240" mass="26190">MVTGVDPLHIYGYSVSINTNDVNPRSLGQRGRPALEPDRIVGAALELVDERGAEALSMRSLAQHLESGTATLYRHFANRAELVAKVVDRMLGEVDLDDFSMAGLTWQQACILFAQKRFDVLCRHGHVAPLLIGDIPMGANAMAHREFMFTVLLDNGFSPVTAAHVYATLSRYVLGFAIQVSGSATTGDRDGELSAAFQRLDPSRYPATVAVSEALPVDLSEEFVFGLRLIVVGLENRSWD</sequence>
<dbReference type="KEGG" id="mbai:MB901379_00171"/>